<dbReference type="EMBL" id="CP071503">
    <property type="protein sequence ID" value="QSX32913.1"/>
    <property type="molecule type" value="Genomic_DNA"/>
</dbReference>
<name>A0ABX7QN82_9GAMM</name>
<evidence type="ECO:0000313" key="2">
    <source>
        <dbReference type="Proteomes" id="UP000662770"/>
    </source>
</evidence>
<keyword evidence="2" id="KW-1185">Reference proteome</keyword>
<evidence type="ECO:0000313" key="1">
    <source>
        <dbReference type="EMBL" id="QSX32913.1"/>
    </source>
</evidence>
<evidence type="ECO:0008006" key="3">
    <source>
        <dbReference type="Google" id="ProtNLM"/>
    </source>
</evidence>
<proteinExistence type="predicted"/>
<sequence>MNRAWVWLVLVLAVLLAVVRVYYARSNDSQKLLLNCSSELYDHDKDKAESQQYYLLMDLQADSKKVLLNYRYFTVDGTPVGSVKMQGDWQRNPAGSSYDITIRDKDEQLLQETKPAHMDYLSYISGLNLTNKSVHPMTLEMLDTNEKQQFAIVRFQPGNAVYSCRLQH</sequence>
<protein>
    <recommendedName>
        <fullName evidence="3">DUF4833 domain-containing protein</fullName>
    </recommendedName>
</protein>
<reference evidence="1 2" key="1">
    <citation type="submission" date="2021-03" db="EMBL/GenBank/DDBJ databases">
        <title>Novel species identification of genus Shewanella.</title>
        <authorList>
            <person name="Liu G."/>
            <person name="Zhang Q."/>
        </authorList>
    </citation>
    <scope>NUCLEOTIDE SEQUENCE [LARGE SCALE GENOMIC DNA]</scope>
    <source>
        <strain evidence="1 2">FJAT-51800</strain>
    </source>
</reference>
<organism evidence="1 2">
    <name type="scientific">Shewanella avicenniae</name>
    <dbReference type="NCBI Taxonomy" id="2814294"/>
    <lineage>
        <taxon>Bacteria</taxon>
        <taxon>Pseudomonadati</taxon>
        <taxon>Pseudomonadota</taxon>
        <taxon>Gammaproteobacteria</taxon>
        <taxon>Alteromonadales</taxon>
        <taxon>Shewanellaceae</taxon>
        <taxon>Shewanella</taxon>
    </lineage>
</organism>
<gene>
    <name evidence="1" type="ORF">JYB87_14360</name>
</gene>
<dbReference type="Proteomes" id="UP000662770">
    <property type="component" value="Chromosome"/>
</dbReference>
<dbReference type="RefSeq" id="WP_207354151.1">
    <property type="nucleotide sequence ID" value="NZ_CP071503.1"/>
</dbReference>
<accession>A0ABX7QN82</accession>